<dbReference type="eggNOG" id="KOG2166">
    <property type="taxonomic scope" value="Eukaryota"/>
</dbReference>
<dbReference type="FunFam" id="1.20.1310.10:FF:000026">
    <property type="entry name" value="Cullin 1"/>
    <property type="match status" value="1"/>
</dbReference>
<evidence type="ECO:0000259" key="10">
    <source>
        <dbReference type="PROSITE" id="PS50069"/>
    </source>
</evidence>
<evidence type="ECO:0000256" key="5">
    <source>
        <dbReference type="ARBA" id="ARBA00022843"/>
    </source>
</evidence>
<accession>A0A1I7T5D7</accession>
<dbReference type="FunFam" id="1.10.10.10:FF:000014">
    <property type="entry name" value="Cullin 1"/>
    <property type="match status" value="1"/>
</dbReference>
<evidence type="ECO:0000256" key="8">
    <source>
        <dbReference type="RuleBase" id="RU003829"/>
    </source>
</evidence>
<evidence type="ECO:0000313" key="11">
    <source>
        <dbReference type="Proteomes" id="UP000095282"/>
    </source>
</evidence>
<evidence type="ECO:0000256" key="2">
    <source>
        <dbReference type="ARBA" id="ARBA00022499"/>
    </source>
</evidence>
<dbReference type="SUPFAM" id="SSF46785">
    <property type="entry name" value="Winged helix' DNA-binding domain"/>
    <property type="match status" value="1"/>
</dbReference>
<dbReference type="PROSITE" id="PS50069">
    <property type="entry name" value="CULLIN_2"/>
    <property type="match status" value="1"/>
</dbReference>
<dbReference type="InterPro" id="IPR016158">
    <property type="entry name" value="Cullin_homology"/>
</dbReference>
<evidence type="ECO:0000256" key="1">
    <source>
        <dbReference type="ARBA" id="ARBA00006019"/>
    </source>
</evidence>
<dbReference type="SMART" id="SM00884">
    <property type="entry name" value="Cullin_Nedd8"/>
    <property type="match status" value="1"/>
</dbReference>
<dbReference type="GO" id="GO:0031625">
    <property type="term" value="F:ubiquitin protein ligase binding"/>
    <property type="evidence" value="ECO:0007669"/>
    <property type="project" value="InterPro"/>
</dbReference>
<dbReference type="Gene3D" id="1.20.1310.10">
    <property type="entry name" value="Cullin Repeats"/>
    <property type="match status" value="4"/>
</dbReference>
<feature type="domain" description="Cullin family profile" evidence="10">
    <location>
        <begin position="423"/>
        <end position="655"/>
    </location>
</feature>
<keyword evidence="2" id="KW-1017">Isopeptide bond</keyword>
<dbReference type="AlphaFoldDB" id="A0A1I7T5D7"/>
<evidence type="ECO:0000256" key="6">
    <source>
        <dbReference type="ARBA" id="ARBA00023306"/>
    </source>
</evidence>
<dbReference type="PANTHER" id="PTHR11932">
    <property type="entry name" value="CULLIN"/>
    <property type="match status" value="1"/>
</dbReference>
<dbReference type="GO" id="GO:0006511">
    <property type="term" value="P:ubiquitin-dependent protein catabolic process"/>
    <property type="evidence" value="ECO:0007669"/>
    <property type="project" value="InterPro"/>
</dbReference>
<dbReference type="SUPFAM" id="SSF74788">
    <property type="entry name" value="Cullin repeat-like"/>
    <property type="match status" value="1"/>
</dbReference>
<dbReference type="InterPro" id="IPR036317">
    <property type="entry name" value="Cullin_homology_sf"/>
</dbReference>
<sequence>MDIDIEETWQTVNKGIGKAFRYFCPISRPRNLRLFQSKVYAYCTTLSTSNPEGNDGNQFVGAELYQHIVDFISMHAKDICAKCEDLHGEALLEYYASVWENYRFSSTVTDGLCAYLNRHWIRRELDEGRDTTYLIYTLSLVVWKKEIFDPMETKIIDAVMELVRLERTGSTINNRFIRVVVDSLVELGHDDHERIEKLRAEAENNQNNQNNSNTKQPHTPKPGEELIYYKASFEQRFLKETRDFYILEAAKFLGEDGGTCIEYMKKVETRIQQEEDRCQLCLHNTTAKPLADVYHDVLIARQIEFIQNHFGPLLVEQRDEHLGRMYNLCCRIPQGLDALRSALEKHVVKEGHLAMAKIEQEGFNDPKIYVHSLLEVYERYQDLVQKSFKKEAGFTASLDRAATDFVNNNAVTKRAPPAVQSMKSSELICRFTDQLFKKSAKMPDENEMDSIQNRVLNIFKYLEDKDVFLKYYTKMFSKRLINDLSASDEAEQSFISKLTVSCGFEYTNRLSKMVQDVQVSKDFTTNFKENNEHVLTTDGKKSIEFKCLVLSSGSWPHFPPCPLTLPQSLSRTIEAFNRYYDEKFSGRRLQWIYSQCRGEMTTTAFKGKKYVFLVTTPQMCTLLLFNEQNSFTFEQVMQATAMEVKMAQAIIQSLLTNQIVKCDKEVVNDEVPWDANITLNPTYTNKKVKVDLSKFTLKQEAVKDNEAVQRHADEDKKMMISAAIVRIMKTRKTLQHANLVAEILSQVQSRFKPKVEMVKKCIGMLIEKEYLRRADGSRDTYEYLA</sequence>
<dbReference type="InterPro" id="IPR059120">
    <property type="entry name" value="Cullin-like_AB"/>
</dbReference>
<keyword evidence="5" id="KW-0832">Ubl conjugation</keyword>
<dbReference type="GO" id="GO:0006950">
    <property type="term" value="P:response to stress"/>
    <property type="evidence" value="ECO:0007669"/>
    <property type="project" value="UniProtKB-ARBA"/>
</dbReference>
<dbReference type="InterPro" id="IPR001373">
    <property type="entry name" value="Cullin_N"/>
</dbReference>
<dbReference type="STRING" id="1561998.A0A1I7T5D7"/>
<evidence type="ECO:0000313" key="12">
    <source>
        <dbReference type="WBParaSite" id="Csp11.Scaffold511.g2558.t1"/>
    </source>
</evidence>
<evidence type="ECO:0000256" key="9">
    <source>
        <dbReference type="SAM" id="MobiDB-lite"/>
    </source>
</evidence>
<dbReference type="Proteomes" id="UP000095282">
    <property type="component" value="Unplaced"/>
</dbReference>
<dbReference type="InterPro" id="IPR019559">
    <property type="entry name" value="Cullin_neddylation_domain"/>
</dbReference>
<comment type="similarity">
    <text evidence="1 7 8">Belongs to the cullin family.</text>
</comment>
<organism evidence="11 12">
    <name type="scientific">Caenorhabditis tropicalis</name>
    <dbReference type="NCBI Taxonomy" id="1561998"/>
    <lineage>
        <taxon>Eukaryota</taxon>
        <taxon>Metazoa</taxon>
        <taxon>Ecdysozoa</taxon>
        <taxon>Nematoda</taxon>
        <taxon>Chromadorea</taxon>
        <taxon>Rhabditida</taxon>
        <taxon>Rhabditina</taxon>
        <taxon>Rhabditomorpha</taxon>
        <taxon>Rhabditoidea</taxon>
        <taxon>Rhabditidae</taxon>
        <taxon>Peloderinae</taxon>
        <taxon>Caenorhabditis</taxon>
    </lineage>
</organism>
<dbReference type="InterPro" id="IPR036390">
    <property type="entry name" value="WH_DNA-bd_sf"/>
</dbReference>
<dbReference type="Pfam" id="PF26557">
    <property type="entry name" value="Cullin_AB"/>
    <property type="match status" value="1"/>
</dbReference>
<dbReference type="InterPro" id="IPR045093">
    <property type="entry name" value="Cullin"/>
</dbReference>
<protein>
    <submittedName>
        <fullName evidence="12">CULLIN_2 domain-containing protein</fullName>
    </submittedName>
</protein>
<evidence type="ECO:0000256" key="7">
    <source>
        <dbReference type="PROSITE-ProRule" id="PRU00330"/>
    </source>
</evidence>
<keyword evidence="6" id="KW-0131">Cell cycle</keyword>
<reference evidence="12" key="1">
    <citation type="submission" date="2016-11" db="UniProtKB">
        <authorList>
            <consortium name="WormBaseParasite"/>
        </authorList>
    </citation>
    <scope>IDENTIFICATION</scope>
</reference>
<dbReference type="SUPFAM" id="SSF75632">
    <property type="entry name" value="Cullin homology domain"/>
    <property type="match status" value="1"/>
</dbReference>
<keyword evidence="11" id="KW-1185">Reference proteome</keyword>
<dbReference type="Gene3D" id="3.30.230.130">
    <property type="entry name" value="Cullin, Chain C, Domain 2"/>
    <property type="match status" value="1"/>
</dbReference>
<dbReference type="FunFam" id="1.20.1310.10:FF:000002">
    <property type="entry name" value="cullin-3 isoform X1"/>
    <property type="match status" value="1"/>
</dbReference>
<dbReference type="GO" id="GO:0051301">
    <property type="term" value="P:cell division"/>
    <property type="evidence" value="ECO:0007669"/>
    <property type="project" value="UniProtKB-KW"/>
</dbReference>
<dbReference type="PROSITE" id="PS01256">
    <property type="entry name" value="CULLIN_1"/>
    <property type="match status" value="1"/>
</dbReference>
<keyword evidence="3" id="KW-0132">Cell division</keyword>
<dbReference type="WBParaSite" id="Csp11.Scaffold511.g2558.t1">
    <property type="protein sequence ID" value="Csp11.Scaffold511.g2558.t1"/>
    <property type="gene ID" value="Csp11.Scaffold511.g2558"/>
</dbReference>
<dbReference type="SMART" id="SM00182">
    <property type="entry name" value="CULLIN"/>
    <property type="match status" value="1"/>
</dbReference>
<dbReference type="Gene3D" id="1.10.10.10">
    <property type="entry name" value="Winged helix-like DNA-binding domain superfamily/Winged helix DNA-binding domain"/>
    <property type="match status" value="1"/>
</dbReference>
<dbReference type="InterPro" id="IPR016157">
    <property type="entry name" value="Cullin_CS"/>
</dbReference>
<dbReference type="InterPro" id="IPR016159">
    <property type="entry name" value="Cullin_repeat-like_dom_sf"/>
</dbReference>
<keyword evidence="4" id="KW-0833">Ubl conjugation pathway</keyword>
<dbReference type="Pfam" id="PF10557">
    <property type="entry name" value="Cullin_Nedd8"/>
    <property type="match status" value="1"/>
</dbReference>
<feature type="region of interest" description="Disordered" evidence="9">
    <location>
        <begin position="201"/>
        <end position="221"/>
    </location>
</feature>
<dbReference type="FunFam" id="3.30.230.130:FF:000003">
    <property type="entry name" value="Cullin 2"/>
    <property type="match status" value="1"/>
</dbReference>
<dbReference type="GO" id="GO:0031461">
    <property type="term" value="C:cullin-RING ubiquitin ligase complex"/>
    <property type="evidence" value="ECO:0007669"/>
    <property type="project" value="InterPro"/>
</dbReference>
<dbReference type="InterPro" id="IPR036388">
    <property type="entry name" value="WH-like_DNA-bd_sf"/>
</dbReference>
<feature type="compositionally biased region" description="Low complexity" evidence="9">
    <location>
        <begin position="204"/>
        <end position="213"/>
    </location>
</feature>
<dbReference type="Pfam" id="PF00888">
    <property type="entry name" value="Cullin"/>
    <property type="match status" value="1"/>
</dbReference>
<evidence type="ECO:0000256" key="3">
    <source>
        <dbReference type="ARBA" id="ARBA00022618"/>
    </source>
</evidence>
<name>A0A1I7T5D7_9PELO</name>
<proteinExistence type="inferred from homology"/>
<evidence type="ECO:0000256" key="4">
    <source>
        <dbReference type="ARBA" id="ARBA00022786"/>
    </source>
</evidence>